<name>A0A485K3I1_9STRA</name>
<protein>
    <submittedName>
        <fullName evidence="7">Aste57867_798 protein</fullName>
    </submittedName>
</protein>
<dbReference type="PANTHER" id="PTHR12302">
    <property type="entry name" value="EBNA2 BINDING PROTEIN P100"/>
    <property type="match status" value="1"/>
</dbReference>
<keyword evidence="4" id="KW-0812">Transmembrane</keyword>
<reference evidence="7 8" key="1">
    <citation type="submission" date="2019-03" db="EMBL/GenBank/DDBJ databases">
        <authorList>
            <person name="Gaulin E."/>
            <person name="Dumas B."/>
        </authorList>
    </citation>
    <scope>NUCLEOTIDE SEQUENCE [LARGE SCALE GENOMIC DNA]</scope>
    <source>
        <strain evidence="7">CBS 568.67</strain>
    </source>
</reference>
<reference evidence="6" key="2">
    <citation type="submission" date="2019-06" db="EMBL/GenBank/DDBJ databases">
        <title>Genomics analysis of Aphanomyces spp. identifies a new class of oomycete effector associated with host adaptation.</title>
        <authorList>
            <person name="Gaulin E."/>
        </authorList>
    </citation>
    <scope>NUCLEOTIDE SEQUENCE</scope>
    <source>
        <strain evidence="6">CBS 578.67</strain>
    </source>
</reference>
<organism evidence="7 8">
    <name type="scientific">Aphanomyces stellatus</name>
    <dbReference type="NCBI Taxonomy" id="120398"/>
    <lineage>
        <taxon>Eukaryota</taxon>
        <taxon>Sar</taxon>
        <taxon>Stramenopiles</taxon>
        <taxon>Oomycota</taxon>
        <taxon>Saprolegniomycetes</taxon>
        <taxon>Saprolegniales</taxon>
        <taxon>Verrucalvaceae</taxon>
        <taxon>Aphanomyces</taxon>
    </lineage>
</organism>
<keyword evidence="4" id="KW-1133">Transmembrane helix</keyword>
<evidence type="ECO:0000313" key="8">
    <source>
        <dbReference type="Proteomes" id="UP000332933"/>
    </source>
</evidence>
<evidence type="ECO:0000313" key="6">
    <source>
        <dbReference type="EMBL" id="KAF0719799.1"/>
    </source>
</evidence>
<sequence length="217" mass="24199">MGWFESPVVAPPPPPTLLSRTLSMELVVVFLMGLCTGLLLPYIYHVLFHRYATVKDIPESSFDNEVSLRGTVVAVSDGDTFRLRHMPWLTGVGSYDGKKLTENTLQIRLAGIDTPEIAHFGKPCQPYAKEAKAQLTSMLQGRIVTVRLLRRDQYGRAVCMVTYGTWPFSYQNVSEELLKFGLARVYRLGGAAYGGLLDTFNALEAEAQAARLHIWSD</sequence>
<dbReference type="EMBL" id="CAADRA010000048">
    <property type="protein sequence ID" value="VFT78022.1"/>
    <property type="molecule type" value="Genomic_DNA"/>
</dbReference>
<keyword evidence="2" id="KW-0255">Endonuclease</keyword>
<dbReference type="InterPro" id="IPR016071">
    <property type="entry name" value="Staphylococal_nuclease_OB-fold"/>
</dbReference>
<feature type="domain" description="TNase-like" evidence="5">
    <location>
        <begin position="66"/>
        <end position="217"/>
    </location>
</feature>
<dbReference type="PROSITE" id="PS50830">
    <property type="entry name" value="TNASE_3"/>
    <property type="match status" value="1"/>
</dbReference>
<dbReference type="EMBL" id="VJMH01000048">
    <property type="protein sequence ID" value="KAF0719799.1"/>
    <property type="molecule type" value="Genomic_DNA"/>
</dbReference>
<dbReference type="OrthoDB" id="430293at2759"/>
<dbReference type="Proteomes" id="UP000332933">
    <property type="component" value="Unassembled WGS sequence"/>
</dbReference>
<dbReference type="AlphaFoldDB" id="A0A485K3I1"/>
<evidence type="ECO:0000256" key="3">
    <source>
        <dbReference type="ARBA" id="ARBA00022801"/>
    </source>
</evidence>
<dbReference type="GO" id="GO:0005737">
    <property type="term" value="C:cytoplasm"/>
    <property type="evidence" value="ECO:0007669"/>
    <property type="project" value="TreeGrafter"/>
</dbReference>
<dbReference type="SUPFAM" id="SSF50199">
    <property type="entry name" value="Staphylococcal nuclease"/>
    <property type="match status" value="1"/>
</dbReference>
<dbReference type="GO" id="GO:0016787">
    <property type="term" value="F:hydrolase activity"/>
    <property type="evidence" value="ECO:0007669"/>
    <property type="project" value="UniProtKB-KW"/>
</dbReference>
<dbReference type="Pfam" id="PF00565">
    <property type="entry name" value="SNase"/>
    <property type="match status" value="1"/>
</dbReference>
<keyword evidence="1" id="KW-0540">Nuclease</keyword>
<dbReference type="GO" id="GO:0004519">
    <property type="term" value="F:endonuclease activity"/>
    <property type="evidence" value="ECO:0007669"/>
    <property type="project" value="UniProtKB-KW"/>
</dbReference>
<dbReference type="PANTHER" id="PTHR12302:SF3">
    <property type="entry name" value="SERINE_THREONINE-PROTEIN KINASE 31"/>
    <property type="match status" value="1"/>
</dbReference>
<feature type="transmembrane region" description="Helical" evidence="4">
    <location>
        <begin position="26"/>
        <end position="47"/>
    </location>
</feature>
<gene>
    <name evidence="7" type="primary">Aste57867_798</name>
    <name evidence="6" type="ORF">As57867_000797</name>
    <name evidence="7" type="ORF">ASTE57867_798</name>
</gene>
<dbReference type="InterPro" id="IPR035437">
    <property type="entry name" value="SNase_OB-fold_sf"/>
</dbReference>
<evidence type="ECO:0000256" key="1">
    <source>
        <dbReference type="ARBA" id="ARBA00022722"/>
    </source>
</evidence>
<dbReference type="Gene3D" id="2.40.50.90">
    <property type="match status" value="1"/>
</dbReference>
<evidence type="ECO:0000256" key="2">
    <source>
        <dbReference type="ARBA" id="ARBA00022759"/>
    </source>
</evidence>
<keyword evidence="8" id="KW-1185">Reference proteome</keyword>
<keyword evidence="3" id="KW-0378">Hydrolase</keyword>
<proteinExistence type="predicted"/>
<accession>A0A485K3I1</accession>
<evidence type="ECO:0000256" key="4">
    <source>
        <dbReference type="SAM" id="Phobius"/>
    </source>
</evidence>
<keyword evidence="4" id="KW-0472">Membrane</keyword>
<evidence type="ECO:0000313" key="7">
    <source>
        <dbReference type="EMBL" id="VFT78022.1"/>
    </source>
</evidence>
<dbReference type="SMART" id="SM00318">
    <property type="entry name" value="SNc"/>
    <property type="match status" value="1"/>
</dbReference>
<evidence type="ECO:0000259" key="5">
    <source>
        <dbReference type="PROSITE" id="PS50830"/>
    </source>
</evidence>